<dbReference type="AlphaFoldDB" id="A0A1B0CF37"/>
<dbReference type="InterPro" id="IPR013162">
    <property type="entry name" value="CD80_C2-set"/>
</dbReference>
<dbReference type="Pfam" id="PF07686">
    <property type="entry name" value="V-set"/>
    <property type="match status" value="1"/>
</dbReference>
<organism evidence="7 8">
    <name type="scientific">Lutzomyia longipalpis</name>
    <name type="common">Sand fly</name>
    <dbReference type="NCBI Taxonomy" id="7200"/>
    <lineage>
        <taxon>Eukaryota</taxon>
        <taxon>Metazoa</taxon>
        <taxon>Ecdysozoa</taxon>
        <taxon>Arthropoda</taxon>
        <taxon>Hexapoda</taxon>
        <taxon>Insecta</taxon>
        <taxon>Pterygota</taxon>
        <taxon>Neoptera</taxon>
        <taxon>Endopterygota</taxon>
        <taxon>Diptera</taxon>
        <taxon>Nematocera</taxon>
        <taxon>Psychodoidea</taxon>
        <taxon>Psychodidae</taxon>
        <taxon>Lutzomyia</taxon>
        <taxon>Lutzomyia</taxon>
    </lineage>
</organism>
<dbReference type="InterPro" id="IPR003599">
    <property type="entry name" value="Ig_sub"/>
</dbReference>
<dbReference type="SUPFAM" id="SSF48726">
    <property type="entry name" value="Immunoglobulin"/>
    <property type="match status" value="3"/>
</dbReference>
<proteinExistence type="predicted"/>
<dbReference type="PANTHER" id="PTHR23278:SF28">
    <property type="entry name" value="SIDESTEP IV, ISOFORM C"/>
    <property type="match status" value="1"/>
</dbReference>
<reference evidence="7" key="1">
    <citation type="submission" date="2020-05" db="UniProtKB">
        <authorList>
            <consortium name="EnsemblMetazoa"/>
        </authorList>
    </citation>
    <scope>IDENTIFICATION</scope>
    <source>
        <strain evidence="7">Jacobina</strain>
    </source>
</reference>
<dbReference type="EMBL" id="AJWK01009650">
    <property type="status" value="NOT_ANNOTATED_CDS"/>
    <property type="molecule type" value="Genomic_DNA"/>
</dbReference>
<keyword evidence="2" id="KW-0812">Transmembrane</keyword>
<evidence type="ECO:0000256" key="3">
    <source>
        <dbReference type="ARBA" id="ARBA00022989"/>
    </source>
</evidence>
<dbReference type="SMART" id="SM00408">
    <property type="entry name" value="IGc2"/>
    <property type="match status" value="3"/>
</dbReference>
<accession>A0A1B0CF37</accession>
<dbReference type="InterPro" id="IPR013783">
    <property type="entry name" value="Ig-like_fold"/>
</dbReference>
<dbReference type="Pfam" id="PF13927">
    <property type="entry name" value="Ig_3"/>
    <property type="match status" value="1"/>
</dbReference>
<keyword evidence="8" id="KW-1185">Reference proteome</keyword>
<keyword evidence="5" id="KW-1015">Disulfide bond</keyword>
<dbReference type="InterPro" id="IPR007110">
    <property type="entry name" value="Ig-like_dom"/>
</dbReference>
<name>A0A1B0CF37_LUTLO</name>
<dbReference type="InterPro" id="IPR003598">
    <property type="entry name" value="Ig_sub2"/>
</dbReference>
<dbReference type="EnsemblMetazoa" id="LLOJ002957-RA">
    <property type="protein sequence ID" value="LLOJ002957-PA"/>
    <property type="gene ID" value="LLOJ002957"/>
</dbReference>
<dbReference type="InterPro" id="IPR013106">
    <property type="entry name" value="Ig_V-set"/>
</dbReference>
<comment type="subcellular location">
    <subcellularLocation>
        <location evidence="1">Membrane</location>
        <topology evidence="1">Single-pass membrane protein</topology>
    </subcellularLocation>
</comment>
<dbReference type="InterPro" id="IPR036179">
    <property type="entry name" value="Ig-like_dom_sf"/>
</dbReference>
<evidence type="ECO:0000259" key="6">
    <source>
        <dbReference type="PROSITE" id="PS50835"/>
    </source>
</evidence>
<evidence type="ECO:0000256" key="2">
    <source>
        <dbReference type="ARBA" id="ARBA00022692"/>
    </source>
</evidence>
<dbReference type="GO" id="GO:0016020">
    <property type="term" value="C:membrane"/>
    <property type="evidence" value="ECO:0007669"/>
    <property type="project" value="UniProtKB-SubCell"/>
</dbReference>
<dbReference type="SMART" id="SM00409">
    <property type="entry name" value="IG"/>
    <property type="match status" value="3"/>
</dbReference>
<dbReference type="Pfam" id="PF08205">
    <property type="entry name" value="C2-set_2"/>
    <property type="match status" value="1"/>
</dbReference>
<dbReference type="PROSITE" id="PS50835">
    <property type="entry name" value="IG_LIKE"/>
    <property type="match status" value="3"/>
</dbReference>
<sequence length="317" mass="36132">MNWIDQGVLAKQATLPCDITPMERDDAVYMVLWFKEGDGEPLYSFDVRGRQFGQAKLWSSPTAFGARAFFRTTSHPAQLLVDDIKLSDEGMYRCRVDFRNSPTRNLKINFTVIEPPDRPIIYDARRMDRTKLIEPYNEGSDVTLICEVSGGRPRPNVTWYLDNTVIDESFEHRPDGVTVNHLSYPNIGRQHLNARLVCVASNTNLTPPNNKVVILDVNLKPVAVHILTKERVVSADRRYDVECKSSGSRPEAVITWWKGSRQIKRMSKNFSETGNQSLSVLTFTPTVDDDGKYLTCRAENPFIADSAHEDKWRLVVH</sequence>
<dbReference type="Proteomes" id="UP000092461">
    <property type="component" value="Unassembled WGS sequence"/>
</dbReference>
<feature type="domain" description="Ig-like" evidence="6">
    <location>
        <begin position="119"/>
        <end position="214"/>
    </location>
</feature>
<dbReference type="EMBL" id="AJWK01009651">
    <property type="status" value="NOT_ANNOTATED_CDS"/>
    <property type="molecule type" value="Genomic_DNA"/>
</dbReference>
<evidence type="ECO:0000256" key="1">
    <source>
        <dbReference type="ARBA" id="ARBA00004167"/>
    </source>
</evidence>
<protein>
    <recommendedName>
        <fullName evidence="6">Ig-like domain-containing protein</fullName>
    </recommendedName>
</protein>
<keyword evidence="3" id="KW-1133">Transmembrane helix</keyword>
<evidence type="ECO:0000313" key="7">
    <source>
        <dbReference type="EnsemblMetazoa" id="LLOJ002957-PA"/>
    </source>
</evidence>
<dbReference type="VEuPathDB" id="VectorBase:LLOJ002957"/>
<evidence type="ECO:0000256" key="4">
    <source>
        <dbReference type="ARBA" id="ARBA00023136"/>
    </source>
</evidence>
<evidence type="ECO:0000313" key="8">
    <source>
        <dbReference type="Proteomes" id="UP000092461"/>
    </source>
</evidence>
<dbReference type="VEuPathDB" id="VectorBase:LLONM1_011324"/>
<keyword evidence="4" id="KW-0472">Membrane</keyword>
<feature type="domain" description="Ig-like" evidence="6">
    <location>
        <begin position="221"/>
        <end position="315"/>
    </location>
</feature>
<dbReference type="PANTHER" id="PTHR23278">
    <property type="entry name" value="SIDESTEP PROTEIN"/>
    <property type="match status" value="1"/>
</dbReference>
<evidence type="ECO:0000256" key="5">
    <source>
        <dbReference type="ARBA" id="ARBA00023157"/>
    </source>
</evidence>
<dbReference type="EMBL" id="AJWK01009649">
    <property type="status" value="NOT_ANNOTATED_CDS"/>
    <property type="molecule type" value="Genomic_DNA"/>
</dbReference>
<feature type="domain" description="Ig-like" evidence="6">
    <location>
        <begin position="1"/>
        <end position="111"/>
    </location>
</feature>
<dbReference type="Gene3D" id="2.60.40.10">
    <property type="entry name" value="Immunoglobulins"/>
    <property type="match status" value="3"/>
</dbReference>